<protein>
    <submittedName>
        <fullName evidence="1">Dihydrolipoamide dehydrogenase</fullName>
    </submittedName>
</protein>
<accession>A0A450Z321</accession>
<dbReference type="SUPFAM" id="SSF51905">
    <property type="entry name" value="FAD/NAD(P)-binding domain"/>
    <property type="match status" value="1"/>
</dbReference>
<organism evidence="1">
    <name type="scientific">Candidatus Kentrum sp. TC</name>
    <dbReference type="NCBI Taxonomy" id="2126339"/>
    <lineage>
        <taxon>Bacteria</taxon>
        <taxon>Pseudomonadati</taxon>
        <taxon>Pseudomonadota</taxon>
        <taxon>Gammaproteobacteria</taxon>
        <taxon>Candidatus Kentrum</taxon>
    </lineage>
</organism>
<dbReference type="Gene3D" id="3.50.50.60">
    <property type="entry name" value="FAD/NAD(P)-binding domain"/>
    <property type="match status" value="1"/>
</dbReference>
<name>A0A450Z321_9GAMM</name>
<sequence length="97" mass="10727">MTTKNYDLIILGTAPGCYVAAIQAAQLGLKVVCVDRRFDAQVKSSPGGTCRNVRLYLFQGMLDSSRYYYDLLYFLLAHGIRVDGEIIKCARDADAQG</sequence>
<reference evidence="1" key="1">
    <citation type="submission" date="2019-02" db="EMBL/GenBank/DDBJ databases">
        <authorList>
            <person name="Gruber-Vodicka R. H."/>
            <person name="Seah K. B. B."/>
        </authorList>
    </citation>
    <scope>NUCLEOTIDE SEQUENCE</scope>
    <source>
        <strain evidence="1">BECK_BZ125</strain>
    </source>
</reference>
<dbReference type="AlphaFoldDB" id="A0A450Z321"/>
<dbReference type="EMBL" id="CAADFT010000104">
    <property type="protein sequence ID" value="VFK48167.1"/>
    <property type="molecule type" value="Genomic_DNA"/>
</dbReference>
<proteinExistence type="predicted"/>
<gene>
    <name evidence="1" type="ORF">BECKTC1821E_GA0114239_11049</name>
</gene>
<dbReference type="InterPro" id="IPR036188">
    <property type="entry name" value="FAD/NAD-bd_sf"/>
</dbReference>
<evidence type="ECO:0000313" key="1">
    <source>
        <dbReference type="EMBL" id="VFK48167.1"/>
    </source>
</evidence>
<dbReference type="PRINTS" id="PR00411">
    <property type="entry name" value="PNDRDTASEI"/>
</dbReference>